<keyword evidence="3" id="KW-1185">Reference proteome</keyword>
<evidence type="ECO:0000259" key="1">
    <source>
        <dbReference type="Pfam" id="PF01695"/>
    </source>
</evidence>
<accession>A0ABT1VQP0</accession>
<evidence type="ECO:0000313" key="3">
    <source>
        <dbReference type="Proteomes" id="UP001300015"/>
    </source>
</evidence>
<sequence>MWLITDETGYLPCIKQESNLFYQVIEKYYVKSAISLKSGKASN</sequence>
<keyword evidence="2" id="KW-0067">ATP-binding</keyword>
<dbReference type="RefSeq" id="WP_256698614.1">
    <property type="nucleotide sequence ID" value="NZ_JANIES010000002.1"/>
</dbReference>
<reference evidence="2 3" key="1">
    <citation type="submission" date="2022-07" db="EMBL/GenBank/DDBJ databases">
        <title>Pantoea trifolii sp. nov. isolated from root nodules of Trifolium rubens.</title>
        <authorList>
            <person name="Kalita M."/>
            <person name="Wdowiak-Wrobel S."/>
            <person name="Marek-Kozaczuk M."/>
            <person name="Palusinska-Szysz M."/>
            <person name="Sokolowski W."/>
            <person name="Coutinho T."/>
            <person name="Hlahane L."/>
        </authorList>
    </citation>
    <scope>NUCLEOTIDE SEQUENCE [LARGE SCALE GENOMIC DNA]</scope>
    <source>
        <strain evidence="2 3">MMK2</strain>
    </source>
</reference>
<evidence type="ECO:0000313" key="2">
    <source>
        <dbReference type="EMBL" id="MCQ8229859.1"/>
    </source>
</evidence>
<organism evidence="2 3">
    <name type="scientific">Pantoea trifolii</name>
    <dbReference type="NCBI Taxonomy" id="2968030"/>
    <lineage>
        <taxon>Bacteria</taxon>
        <taxon>Pseudomonadati</taxon>
        <taxon>Pseudomonadota</taxon>
        <taxon>Gammaproteobacteria</taxon>
        <taxon>Enterobacterales</taxon>
        <taxon>Erwiniaceae</taxon>
        <taxon>Pantoea</taxon>
    </lineage>
</organism>
<comment type="caution">
    <text evidence="2">The sequence shown here is derived from an EMBL/GenBank/DDBJ whole genome shotgun (WGS) entry which is preliminary data.</text>
</comment>
<dbReference type="EMBL" id="JANIET010000002">
    <property type="protein sequence ID" value="MCQ8229859.1"/>
    <property type="molecule type" value="Genomic_DNA"/>
</dbReference>
<feature type="domain" description="IstB-like ATP-binding" evidence="1">
    <location>
        <begin position="3"/>
        <end position="40"/>
    </location>
</feature>
<name>A0ABT1VQP0_9GAMM</name>
<protein>
    <submittedName>
        <fullName evidence="2">ATP-binding protein</fullName>
    </submittedName>
</protein>
<dbReference type="InterPro" id="IPR002611">
    <property type="entry name" value="IstB_ATP-bd"/>
</dbReference>
<gene>
    <name evidence="2" type="ORF">NQH49_20595</name>
</gene>
<keyword evidence="2" id="KW-0547">Nucleotide-binding</keyword>
<dbReference type="GO" id="GO:0005524">
    <property type="term" value="F:ATP binding"/>
    <property type="evidence" value="ECO:0007669"/>
    <property type="project" value="UniProtKB-KW"/>
</dbReference>
<dbReference type="Pfam" id="PF01695">
    <property type="entry name" value="IstB_IS21"/>
    <property type="match status" value="1"/>
</dbReference>
<proteinExistence type="predicted"/>
<dbReference type="Proteomes" id="UP001300015">
    <property type="component" value="Unassembled WGS sequence"/>
</dbReference>